<evidence type="ECO:0000256" key="3">
    <source>
        <dbReference type="ARBA" id="ARBA00010136"/>
    </source>
</evidence>
<keyword evidence="9 18" id="KW-0378">Hydrolase</keyword>
<evidence type="ECO:0000256" key="5">
    <source>
        <dbReference type="ARBA" id="ARBA00015611"/>
    </source>
</evidence>
<dbReference type="EMBL" id="VFIY01000014">
    <property type="protein sequence ID" value="TPD59374.1"/>
    <property type="molecule type" value="Genomic_DNA"/>
</dbReference>
<reference evidence="19" key="1">
    <citation type="submission" date="2019-06" db="EMBL/GenBank/DDBJ databases">
        <title>The complete genome of Emcibacter congregatus ZYLT.</title>
        <authorList>
            <person name="Zhao Z."/>
        </authorList>
    </citation>
    <scope>NUCLEOTIDE SEQUENCE [LARGE SCALE GENOMIC DNA]</scope>
    <source>
        <strain evidence="19">MCCC 1A06723</strain>
    </source>
</reference>
<dbReference type="FunFam" id="1.10.390.10:FF:000002">
    <property type="entry name" value="Aminopeptidase N"/>
    <property type="match status" value="1"/>
</dbReference>
<comment type="function">
    <text evidence="12">Aminopeptidase N is involved in the degradation of intracellular peptides generated by protein breakdown during normal growth as well as in response to nutrient starvation.</text>
</comment>
<dbReference type="SUPFAM" id="SSF63737">
    <property type="entry name" value="Leukotriene A4 hydrolase N-terminal domain"/>
    <property type="match status" value="1"/>
</dbReference>
<dbReference type="AlphaFoldDB" id="A0A501PHE8"/>
<dbReference type="InterPro" id="IPR024601">
    <property type="entry name" value="Peptidase_M1_pepN_C"/>
</dbReference>
<evidence type="ECO:0000256" key="8">
    <source>
        <dbReference type="ARBA" id="ARBA00022723"/>
    </source>
</evidence>
<evidence type="ECO:0000256" key="7">
    <source>
        <dbReference type="ARBA" id="ARBA00022670"/>
    </source>
</evidence>
<evidence type="ECO:0000259" key="14">
    <source>
        <dbReference type="Pfam" id="PF01433"/>
    </source>
</evidence>
<evidence type="ECO:0000256" key="1">
    <source>
        <dbReference type="ARBA" id="ARBA00000098"/>
    </source>
</evidence>
<dbReference type="PANTHER" id="PTHR46322:SF1">
    <property type="entry name" value="PUROMYCIN-SENSITIVE AMINOPEPTIDASE"/>
    <property type="match status" value="1"/>
</dbReference>
<dbReference type="PANTHER" id="PTHR46322">
    <property type="entry name" value="PUROMYCIN-SENSITIVE AMINOPEPTIDASE"/>
    <property type="match status" value="1"/>
</dbReference>
<dbReference type="SUPFAM" id="SSF55486">
    <property type="entry name" value="Metalloproteases ('zincins'), catalytic domain"/>
    <property type="match status" value="1"/>
</dbReference>
<evidence type="ECO:0000256" key="12">
    <source>
        <dbReference type="ARBA" id="ARBA00059739"/>
    </source>
</evidence>
<dbReference type="OrthoDB" id="100605at2"/>
<comment type="caution">
    <text evidence="18">The sequence shown here is derived from an EMBL/GenBank/DDBJ whole genome shotgun (WGS) entry which is preliminary data.</text>
</comment>
<dbReference type="InterPro" id="IPR042097">
    <property type="entry name" value="Aminopeptidase_N-like_N_sf"/>
</dbReference>
<evidence type="ECO:0000313" key="19">
    <source>
        <dbReference type="Proteomes" id="UP000319148"/>
    </source>
</evidence>
<accession>A0A501PHE8</accession>
<dbReference type="InterPro" id="IPR038438">
    <property type="entry name" value="PepN_Ig-like_sf"/>
</dbReference>
<comment type="similarity">
    <text evidence="3">Belongs to the peptidase M1 family.</text>
</comment>
<comment type="cofactor">
    <cofactor evidence="2">
        <name>Zn(2+)</name>
        <dbReference type="ChEBI" id="CHEBI:29105"/>
    </cofactor>
</comment>
<feature type="domain" description="Peptidase M1 alanyl aminopeptidase Ig-like fold" evidence="15">
    <location>
        <begin position="453"/>
        <end position="558"/>
    </location>
</feature>
<dbReference type="EC" id="3.4.11.2" evidence="4 13"/>
<comment type="catalytic activity">
    <reaction evidence="1">
        <text>Release of an N-terminal amino acid, Xaa-|-Yaa- from a peptide, amide or arylamide. Xaa is preferably Ala, but may be most amino acids including Pro (slow action). When a terminal hydrophobic residue is followed by a prolyl residue, the two may be released as an intact Xaa-Pro dipeptide.</text>
        <dbReference type="EC" id="3.4.11.2"/>
    </reaction>
</comment>
<dbReference type="NCBIfam" id="TIGR02414">
    <property type="entry name" value="pepN_proteo"/>
    <property type="match status" value="1"/>
</dbReference>
<feature type="domain" description="Peptidase M1 alanyl aminopeptidase C-terminal" evidence="16">
    <location>
        <begin position="564"/>
        <end position="886"/>
    </location>
</feature>
<dbReference type="GO" id="GO:0008270">
    <property type="term" value="F:zinc ion binding"/>
    <property type="evidence" value="ECO:0007669"/>
    <property type="project" value="InterPro"/>
</dbReference>
<evidence type="ECO:0000256" key="11">
    <source>
        <dbReference type="ARBA" id="ARBA00023049"/>
    </source>
</evidence>
<dbReference type="InterPro" id="IPR045357">
    <property type="entry name" value="Aminopeptidase_N-like_N"/>
</dbReference>
<evidence type="ECO:0000256" key="2">
    <source>
        <dbReference type="ARBA" id="ARBA00001947"/>
    </source>
</evidence>
<keyword evidence="7" id="KW-0645">Protease</keyword>
<evidence type="ECO:0000256" key="9">
    <source>
        <dbReference type="ARBA" id="ARBA00022801"/>
    </source>
</evidence>
<dbReference type="Proteomes" id="UP000319148">
    <property type="component" value="Unassembled WGS sequence"/>
</dbReference>
<dbReference type="Gene3D" id="2.60.40.1840">
    <property type="match status" value="1"/>
</dbReference>
<dbReference type="Pfam" id="PF01433">
    <property type="entry name" value="Peptidase_M1"/>
    <property type="match status" value="1"/>
</dbReference>
<keyword evidence="10" id="KW-0862">Zinc</keyword>
<dbReference type="FunFam" id="2.60.40.1840:FF:000001">
    <property type="entry name" value="Aminopeptidase N"/>
    <property type="match status" value="1"/>
</dbReference>
<feature type="domain" description="Peptidase M1 membrane alanine aminopeptidase" evidence="14">
    <location>
        <begin position="235"/>
        <end position="445"/>
    </location>
</feature>
<evidence type="ECO:0000256" key="6">
    <source>
        <dbReference type="ARBA" id="ARBA00022438"/>
    </source>
</evidence>
<dbReference type="Pfam" id="PF17432">
    <property type="entry name" value="DUF3458_C"/>
    <property type="match status" value="1"/>
</dbReference>
<evidence type="ECO:0000256" key="13">
    <source>
        <dbReference type="NCBIfam" id="TIGR02414"/>
    </source>
</evidence>
<evidence type="ECO:0000259" key="17">
    <source>
        <dbReference type="Pfam" id="PF17900"/>
    </source>
</evidence>
<dbReference type="Gene3D" id="2.60.40.1730">
    <property type="entry name" value="tricorn interacting facor f3 domain"/>
    <property type="match status" value="1"/>
</dbReference>
<evidence type="ECO:0000256" key="4">
    <source>
        <dbReference type="ARBA" id="ARBA00012564"/>
    </source>
</evidence>
<dbReference type="InterPro" id="IPR012779">
    <property type="entry name" value="Peptidase_M1_pepN"/>
</dbReference>
<organism evidence="18 19">
    <name type="scientific">Emcibacter nanhaiensis</name>
    <dbReference type="NCBI Taxonomy" id="1505037"/>
    <lineage>
        <taxon>Bacteria</taxon>
        <taxon>Pseudomonadati</taxon>
        <taxon>Pseudomonadota</taxon>
        <taxon>Alphaproteobacteria</taxon>
        <taxon>Emcibacterales</taxon>
        <taxon>Emcibacteraceae</taxon>
        <taxon>Emcibacter</taxon>
    </lineage>
</organism>
<dbReference type="GO" id="GO:0016285">
    <property type="term" value="F:alanyl aminopeptidase activity"/>
    <property type="evidence" value="ECO:0007669"/>
    <property type="project" value="UniProtKB-EC"/>
</dbReference>
<dbReference type="RefSeq" id="WP_139941037.1">
    <property type="nucleotide sequence ID" value="NZ_JBHSYP010000006.1"/>
</dbReference>
<dbReference type="FunFam" id="2.60.40.1730:FF:000005">
    <property type="entry name" value="Aminopeptidase N"/>
    <property type="match status" value="1"/>
</dbReference>
<evidence type="ECO:0000256" key="10">
    <source>
        <dbReference type="ARBA" id="ARBA00022833"/>
    </source>
</evidence>
<dbReference type="Pfam" id="PF11940">
    <property type="entry name" value="DUF3458"/>
    <property type="match status" value="1"/>
</dbReference>
<dbReference type="InterPro" id="IPR027268">
    <property type="entry name" value="Peptidase_M4/M1_CTD_sf"/>
</dbReference>
<dbReference type="GO" id="GO:0008237">
    <property type="term" value="F:metallopeptidase activity"/>
    <property type="evidence" value="ECO:0007669"/>
    <property type="project" value="UniProtKB-UniRule"/>
</dbReference>
<dbReference type="FunFam" id="3.30.2010.30:FF:000002">
    <property type="entry name" value="Putative aminopeptidase N"/>
    <property type="match status" value="1"/>
</dbReference>
<evidence type="ECO:0000313" key="18">
    <source>
        <dbReference type="EMBL" id="TPD59374.1"/>
    </source>
</evidence>
<proteinExistence type="inferred from homology"/>
<dbReference type="Gene3D" id="3.30.2010.30">
    <property type="match status" value="1"/>
</dbReference>
<dbReference type="InterPro" id="IPR001930">
    <property type="entry name" value="Peptidase_M1"/>
</dbReference>
<evidence type="ECO:0000259" key="16">
    <source>
        <dbReference type="Pfam" id="PF17432"/>
    </source>
</evidence>
<dbReference type="PRINTS" id="PR00756">
    <property type="entry name" value="ALADIPTASE"/>
</dbReference>
<dbReference type="Pfam" id="PF17900">
    <property type="entry name" value="Peptidase_M1_N"/>
    <property type="match status" value="1"/>
</dbReference>
<feature type="domain" description="Aminopeptidase N-like N-terminal" evidence="17">
    <location>
        <begin position="112"/>
        <end position="195"/>
    </location>
</feature>
<name>A0A501PHE8_9PROT</name>
<keyword evidence="11" id="KW-0482">Metalloprotease</keyword>
<sequence length="886" mass="99820">MADASQAVARPQTKYLKDYRAPDYTIDRVDLLFQLEEGVTHVTSRLQMRRQSGGVDTPLVLDGSHMKLLSVELDGGQLSADDYEVGEETLTITGLPEEFELTIRNDIDPSANTALEGLYISKGMYCTQCEAEGFRRITYFLDRSDVMATYRVRIEADREKYPVLLSNGNEVDHGLLGEGRHFVVWDDPFPKPCYLFALVAGDLAYLEDHYTTKSGEKVTLRLFVAPQDLDKCRHAMDSLKKSMKWDEDVYGLEYDLDIFNIVAVSHFNMGAMENKSLNIFNTKCVLANPQTATDADFAAVEAVVAHEYFHNWTGNRVTCRDWFQLSLKEGLTVFRDQEFSADMGSRAVKRIEDVRMLRQYQFAEDSGPMAHPVRPDNYIEINNFYTVTVYEKGAEVIRMYHTLLGPENYRKGIDLYFERHDGQAVTCDDFLSAMQDASGVDLGQFSLWYSQAGTPEVTVESRYDAENELFELTLSQTVPDTPGQTGKKPMHIPVAVGLVGPDGADLPLQLEGENAPHDVDGTRVLDLKEASQTFRFVNVAEQPVPSVLRGFSAPVKLSTGLNEDQFLFLLAHDSDSFNRWEAAQTLSANIILGLVDDLAAQRAMELDPKFINAIGKVLDDDTLDNAFKAEILSLPSEAVLGQMRTPVDVDGIHAAREFVRGQLAHALENDFRALYSLCEDRGAYEFTPEAVGNRRLRNMALGYLMELGDDEVCKLAIKQFMNADNMTNEIAALSTLVNSDCAARDGALQTFYDKWRHEPLVLDKWFSVQATSRRADTLDVVRHLRRHPDFDIRTPNRVRSLVSAFCALNPVNFHDKSGSGYNFLGDILEELDPINPQISAGLVRPLTRWKMYDADRQQLMKKVLMRILSFKDLSPDVYEIVSKSLQ</sequence>
<dbReference type="GO" id="GO:0006508">
    <property type="term" value="P:proteolysis"/>
    <property type="evidence" value="ECO:0007669"/>
    <property type="project" value="UniProtKB-UniRule"/>
</dbReference>
<keyword evidence="8" id="KW-0479">Metal-binding</keyword>
<dbReference type="InterPro" id="IPR014782">
    <property type="entry name" value="Peptidase_M1_dom"/>
</dbReference>
<keyword evidence="19" id="KW-1185">Reference proteome</keyword>
<keyword evidence="6 18" id="KW-0031">Aminopeptidase</keyword>
<dbReference type="InterPro" id="IPR037144">
    <property type="entry name" value="Peptidase_M1_pepN_C_sf"/>
</dbReference>
<dbReference type="Gene3D" id="1.25.50.10">
    <property type="entry name" value="Peptidase M1, alanyl aminopeptidase, C-terminal domain"/>
    <property type="match status" value="1"/>
</dbReference>
<evidence type="ECO:0000259" key="15">
    <source>
        <dbReference type="Pfam" id="PF11940"/>
    </source>
</evidence>
<gene>
    <name evidence="18" type="primary">pepN</name>
    <name evidence="18" type="ORF">FIV46_11310</name>
</gene>
<dbReference type="InterPro" id="IPR035414">
    <property type="entry name" value="Peptidase_M1_pepN_Ig-like"/>
</dbReference>
<protein>
    <recommendedName>
        <fullName evidence="5 13">Aminopeptidase N</fullName>
        <ecNumber evidence="4 13">3.4.11.2</ecNumber>
    </recommendedName>
</protein>
<dbReference type="Gene3D" id="1.10.390.10">
    <property type="entry name" value="Neutral Protease Domain 2"/>
    <property type="match status" value="1"/>
</dbReference>
<dbReference type="CDD" id="cd09600">
    <property type="entry name" value="M1_APN"/>
    <property type="match status" value="1"/>
</dbReference>